<sequence>MSILGPMTPKGMKFVGNYDCRIAADCWYIAGTVSVRVSHLLSQSFALLPTQKQALTCLLGREGKGKISNAPCQIPTRKFNEETSKKLGVHFCFHSFFAHYWSFCSSV</sequence>
<dbReference type="EMBL" id="IACI01013436">
    <property type="protein sequence ID" value="LAA20144.1"/>
    <property type="molecule type" value="Transcribed_RNA"/>
</dbReference>
<organism evidence="1">
    <name type="scientific">Micrurus carvalhoi</name>
    <dbReference type="NCBI Taxonomy" id="3147026"/>
    <lineage>
        <taxon>Eukaryota</taxon>
        <taxon>Metazoa</taxon>
        <taxon>Chordata</taxon>
        <taxon>Craniata</taxon>
        <taxon>Vertebrata</taxon>
        <taxon>Euteleostomi</taxon>
        <taxon>Lepidosauria</taxon>
        <taxon>Squamata</taxon>
        <taxon>Bifurcata</taxon>
        <taxon>Unidentata</taxon>
        <taxon>Episquamata</taxon>
        <taxon>Toxicofera</taxon>
        <taxon>Serpentes</taxon>
        <taxon>Colubroidea</taxon>
        <taxon>Elapidae</taxon>
        <taxon>Elapinae</taxon>
        <taxon>Micrurus</taxon>
    </lineage>
</organism>
<reference evidence="1" key="2">
    <citation type="submission" date="2017-12" db="EMBL/GenBank/DDBJ databases">
        <title>Coralsnake Venomics: Analyses of Venom Gland Transcriptomes and Proteomes of Six Brazilian Taxa.</title>
        <authorList>
            <person name="Aird S.D."/>
            <person name="Jorge da Silva N."/>
            <person name="Qiu L."/>
            <person name="Villar-Briones A."/>
            <person name="Aparecida-Saddi V."/>
            <person name="Campos-Telles M.P."/>
            <person name="Grau M."/>
            <person name="Mikheyev A.S."/>
        </authorList>
    </citation>
    <scope>NUCLEOTIDE SEQUENCE</scope>
    <source>
        <tissue evidence="1">Venom_gland</tissue>
    </source>
</reference>
<reference evidence="1" key="1">
    <citation type="submission" date="2017-07" db="EMBL/GenBank/DDBJ databases">
        <authorList>
            <person name="Mikheyev A."/>
            <person name="Grau M."/>
        </authorList>
    </citation>
    <scope>NUCLEOTIDE SEQUENCE</scope>
    <source>
        <tissue evidence="1">Venom_gland</tissue>
    </source>
</reference>
<name>A0A2H6N1F7_9SAUR</name>
<dbReference type="AlphaFoldDB" id="A0A2H6N1F7"/>
<accession>A0A2H6N1F7</accession>
<evidence type="ECO:0000313" key="1">
    <source>
        <dbReference type="EMBL" id="LAA20144.1"/>
    </source>
</evidence>
<proteinExistence type="predicted"/>
<protein>
    <submittedName>
        <fullName evidence="1">Uncharacterized protein</fullName>
    </submittedName>
</protein>